<dbReference type="SUPFAM" id="SSF53098">
    <property type="entry name" value="Ribonuclease H-like"/>
    <property type="match status" value="1"/>
</dbReference>
<dbReference type="InterPro" id="IPR012337">
    <property type="entry name" value="RNaseH-like_sf"/>
</dbReference>
<proteinExistence type="predicted"/>
<dbReference type="OrthoDB" id="1286631at2759"/>
<dbReference type="GO" id="GO:0003676">
    <property type="term" value="F:nucleic acid binding"/>
    <property type="evidence" value="ECO:0007669"/>
    <property type="project" value="InterPro"/>
</dbReference>
<evidence type="ECO:0000313" key="2">
    <source>
        <dbReference type="EMBL" id="RDY04653.1"/>
    </source>
</evidence>
<dbReference type="Proteomes" id="UP000257109">
    <property type="component" value="Unassembled WGS sequence"/>
</dbReference>
<dbReference type="Gene3D" id="3.30.420.10">
    <property type="entry name" value="Ribonuclease H-like superfamily/Ribonuclease H"/>
    <property type="match status" value="1"/>
</dbReference>
<dbReference type="AlphaFoldDB" id="A0A371HPC8"/>
<feature type="compositionally biased region" description="Basic and acidic residues" evidence="1">
    <location>
        <begin position="129"/>
        <end position="145"/>
    </location>
</feature>
<dbReference type="InterPro" id="IPR036397">
    <property type="entry name" value="RNaseH_sf"/>
</dbReference>
<sequence length="145" mass="16928">TIRCPLSKFLHLSFISNNFSPNPFDLVHCDIWGPYHQPSHDGNRFFLTIDDDCTRFTWRLWSDNAKELLTEFHSPKEPCISIDVTFYEDQFPFHSISVDTQPDPFQSLVLPILAKDIIPNNPTPTNTSPKRDLYTVRQTRGDFRK</sequence>
<organism evidence="2 3">
    <name type="scientific">Mucuna pruriens</name>
    <name type="common">Velvet bean</name>
    <name type="synonym">Dolichos pruriens</name>
    <dbReference type="NCBI Taxonomy" id="157652"/>
    <lineage>
        <taxon>Eukaryota</taxon>
        <taxon>Viridiplantae</taxon>
        <taxon>Streptophyta</taxon>
        <taxon>Embryophyta</taxon>
        <taxon>Tracheophyta</taxon>
        <taxon>Spermatophyta</taxon>
        <taxon>Magnoliopsida</taxon>
        <taxon>eudicotyledons</taxon>
        <taxon>Gunneridae</taxon>
        <taxon>Pentapetalae</taxon>
        <taxon>rosids</taxon>
        <taxon>fabids</taxon>
        <taxon>Fabales</taxon>
        <taxon>Fabaceae</taxon>
        <taxon>Papilionoideae</taxon>
        <taxon>50 kb inversion clade</taxon>
        <taxon>NPAAA clade</taxon>
        <taxon>indigoferoid/millettioid clade</taxon>
        <taxon>Phaseoleae</taxon>
        <taxon>Mucuna</taxon>
    </lineage>
</organism>
<feature type="non-terminal residue" evidence="2">
    <location>
        <position position="1"/>
    </location>
</feature>
<protein>
    <submittedName>
        <fullName evidence="2">Uncharacterized protein</fullName>
    </submittedName>
</protein>
<reference evidence="2" key="1">
    <citation type="submission" date="2018-05" db="EMBL/GenBank/DDBJ databases">
        <title>Draft genome of Mucuna pruriens seed.</title>
        <authorList>
            <person name="Nnadi N.E."/>
            <person name="Vos R."/>
            <person name="Hasami M.H."/>
            <person name="Devisetty U.K."/>
            <person name="Aguiy J.C."/>
        </authorList>
    </citation>
    <scope>NUCLEOTIDE SEQUENCE [LARGE SCALE GENOMIC DNA]</scope>
    <source>
        <strain evidence="2">JCA_2017</strain>
    </source>
</reference>
<dbReference type="EMBL" id="QJKJ01002041">
    <property type="protein sequence ID" value="RDY04653.1"/>
    <property type="molecule type" value="Genomic_DNA"/>
</dbReference>
<keyword evidence="3" id="KW-1185">Reference proteome</keyword>
<feature type="non-terminal residue" evidence="2">
    <location>
        <position position="145"/>
    </location>
</feature>
<evidence type="ECO:0000256" key="1">
    <source>
        <dbReference type="SAM" id="MobiDB-lite"/>
    </source>
</evidence>
<name>A0A371HPC8_MUCPR</name>
<feature type="region of interest" description="Disordered" evidence="1">
    <location>
        <begin position="120"/>
        <end position="145"/>
    </location>
</feature>
<evidence type="ECO:0000313" key="3">
    <source>
        <dbReference type="Proteomes" id="UP000257109"/>
    </source>
</evidence>
<comment type="caution">
    <text evidence="2">The sequence shown here is derived from an EMBL/GenBank/DDBJ whole genome shotgun (WGS) entry which is preliminary data.</text>
</comment>
<gene>
    <name evidence="2" type="ORF">CR513_11617</name>
</gene>
<accession>A0A371HPC8</accession>